<name>A0AAD9T9R1_EUCGR</name>
<dbReference type="Gene3D" id="3.40.50.2000">
    <property type="entry name" value="Glycogen Phosphorylase B"/>
    <property type="match status" value="2"/>
</dbReference>
<keyword evidence="5" id="KW-1185">Reference proteome</keyword>
<dbReference type="AlphaFoldDB" id="A0AAD9T9R1"/>
<gene>
    <name evidence="4" type="ORF">EUGRSUZ_L02355</name>
</gene>
<dbReference type="Proteomes" id="UP000030711">
    <property type="component" value="Unassembled WGS sequence"/>
</dbReference>
<evidence type="ECO:0008006" key="6">
    <source>
        <dbReference type="Google" id="ProtNLM"/>
    </source>
</evidence>
<reference evidence="4 5" key="1">
    <citation type="journal article" date="2014" name="Nature">
        <title>The genome of Eucalyptus grandis.</title>
        <authorList>
            <person name="Myburg A.A."/>
            <person name="Grattapaglia D."/>
            <person name="Tuskan G.A."/>
            <person name="Hellsten U."/>
            <person name="Hayes R.D."/>
            <person name="Grimwood J."/>
            <person name="Jenkins J."/>
            <person name="Lindquist E."/>
            <person name="Tice H."/>
            <person name="Bauer D."/>
            <person name="Goodstein D.M."/>
            <person name="Dubchak I."/>
            <person name="Poliakov A."/>
            <person name="Mizrachi E."/>
            <person name="Kullan A.R."/>
            <person name="Hussey S.G."/>
            <person name="Pinard D."/>
            <person name="van der Merwe K."/>
            <person name="Singh P."/>
            <person name="van Jaarsveld I."/>
            <person name="Silva-Junior O.B."/>
            <person name="Togawa R.C."/>
            <person name="Pappas M.R."/>
            <person name="Faria D.A."/>
            <person name="Sansaloni C.P."/>
            <person name="Petroli C.D."/>
            <person name="Yang X."/>
            <person name="Ranjan P."/>
            <person name="Tschaplinski T.J."/>
            <person name="Ye C.Y."/>
            <person name="Li T."/>
            <person name="Sterck L."/>
            <person name="Vanneste K."/>
            <person name="Murat F."/>
            <person name="Soler M."/>
            <person name="Clemente H.S."/>
            <person name="Saidi N."/>
            <person name="Cassan-Wang H."/>
            <person name="Dunand C."/>
            <person name="Hefer C.A."/>
            <person name="Bornberg-Bauer E."/>
            <person name="Kersting A.R."/>
            <person name="Vining K."/>
            <person name="Amarasinghe V."/>
            <person name="Ranik M."/>
            <person name="Naithani S."/>
            <person name="Elser J."/>
            <person name="Boyd A.E."/>
            <person name="Liston A."/>
            <person name="Spatafora J.W."/>
            <person name="Dharmwardhana P."/>
            <person name="Raja R."/>
            <person name="Sullivan C."/>
            <person name="Romanel E."/>
            <person name="Alves-Ferreira M."/>
            <person name="Kulheim C."/>
            <person name="Foley W."/>
            <person name="Carocha V."/>
            <person name="Paiva J."/>
            <person name="Kudrna D."/>
            <person name="Brommonschenkel S.H."/>
            <person name="Pasquali G."/>
            <person name="Byrne M."/>
            <person name="Rigault P."/>
            <person name="Tibbits J."/>
            <person name="Spokevicius A."/>
            <person name="Jones R.C."/>
            <person name="Steane D.A."/>
            <person name="Vaillancourt R.E."/>
            <person name="Potts B.M."/>
            <person name="Joubert F."/>
            <person name="Barry K."/>
            <person name="Pappas G.J."/>
            <person name="Strauss S.H."/>
            <person name="Jaiswal P."/>
            <person name="Grima-Pettenati J."/>
            <person name="Salse J."/>
            <person name="Van de Peer Y."/>
            <person name="Rokhsar D.S."/>
            <person name="Schmutz J."/>
        </authorList>
    </citation>
    <scope>NUCLEOTIDE SEQUENCE [LARGE SCALE GENOMIC DNA]</scope>
    <source>
        <strain evidence="5">cv. BRASUZ1</strain>
        <tissue evidence="4">Leaf extractions</tissue>
    </source>
</reference>
<organism evidence="4 5">
    <name type="scientific">Eucalyptus grandis</name>
    <name type="common">Flooded gum</name>
    <dbReference type="NCBI Taxonomy" id="71139"/>
    <lineage>
        <taxon>Eukaryota</taxon>
        <taxon>Viridiplantae</taxon>
        <taxon>Streptophyta</taxon>
        <taxon>Embryophyta</taxon>
        <taxon>Tracheophyta</taxon>
        <taxon>Spermatophyta</taxon>
        <taxon>Magnoliopsida</taxon>
        <taxon>eudicotyledons</taxon>
        <taxon>Gunneridae</taxon>
        <taxon>Pentapetalae</taxon>
        <taxon>rosids</taxon>
        <taxon>malvids</taxon>
        <taxon>Myrtales</taxon>
        <taxon>Myrtaceae</taxon>
        <taxon>Myrtoideae</taxon>
        <taxon>Eucalypteae</taxon>
        <taxon>Eucalyptus</taxon>
    </lineage>
</organism>
<dbReference type="PANTHER" id="PTHR11926">
    <property type="entry name" value="GLUCOSYL/GLUCURONOSYL TRANSFERASES"/>
    <property type="match status" value="1"/>
</dbReference>
<dbReference type="Pfam" id="PF00201">
    <property type="entry name" value="UDPGT"/>
    <property type="match status" value="1"/>
</dbReference>
<comment type="caution">
    <text evidence="4">The sequence shown here is derived from an EMBL/GenBank/DDBJ whole genome shotgun (WGS) entry which is preliminary data.</text>
</comment>
<evidence type="ECO:0000313" key="4">
    <source>
        <dbReference type="EMBL" id="KAK2631856.1"/>
    </source>
</evidence>
<protein>
    <recommendedName>
        <fullName evidence="6">UDP-glycosyltransferases domain-containing protein</fullName>
    </recommendedName>
</protein>
<proteinExistence type="inferred from homology"/>
<comment type="similarity">
    <text evidence="1">Belongs to the UDP-glycosyltransferase family.</text>
</comment>
<accession>A0AAD9T9R1</accession>
<evidence type="ECO:0000256" key="3">
    <source>
        <dbReference type="ARBA" id="ARBA00022679"/>
    </source>
</evidence>
<keyword evidence="3" id="KW-0808">Transferase</keyword>
<evidence type="ECO:0000256" key="1">
    <source>
        <dbReference type="ARBA" id="ARBA00009995"/>
    </source>
</evidence>
<sequence>MTDPTYLSNGHLETTVSWTSGTKSIRLRDFPTFIRTLDHQDIMLDFAIQEVERSSRASAVILNTFHTLEHDVLESLSSVFPHIYTIEPLQLLADQIQDEVLRMVVGNLWREEPGCLPWLDSKELGSVVYVNFRSVTVMTAGQLTEFVRGLANSRKPFLWIIRPDLVAGELAVLLPKFMEDITGRGMLASLCQQEEIPKHRAIGGFLTHSGWNSTLESLCGGVPVICWPFFAEQRLTASIAARMEGLVRELMEGEKGTEMRKKAMEWKGEGRGSNYGRLQKRLIQMNLYSRKSRN</sequence>
<evidence type="ECO:0000256" key="2">
    <source>
        <dbReference type="ARBA" id="ARBA00022676"/>
    </source>
</evidence>
<dbReference type="PANTHER" id="PTHR11926:SF1498">
    <property type="entry name" value="GLYCOSYLTRANSFERASE"/>
    <property type="match status" value="1"/>
</dbReference>
<keyword evidence="2" id="KW-0328">Glycosyltransferase</keyword>
<evidence type="ECO:0000313" key="5">
    <source>
        <dbReference type="Proteomes" id="UP000030711"/>
    </source>
</evidence>
<dbReference type="SUPFAM" id="SSF53756">
    <property type="entry name" value="UDP-Glycosyltransferase/glycogen phosphorylase"/>
    <property type="match status" value="1"/>
</dbReference>
<dbReference type="CDD" id="cd03784">
    <property type="entry name" value="GT1_Gtf-like"/>
    <property type="match status" value="1"/>
</dbReference>
<dbReference type="EMBL" id="MU849057">
    <property type="protein sequence ID" value="KAK2631856.1"/>
    <property type="molecule type" value="Genomic_DNA"/>
</dbReference>
<dbReference type="GO" id="GO:0008194">
    <property type="term" value="F:UDP-glycosyltransferase activity"/>
    <property type="evidence" value="ECO:0007669"/>
    <property type="project" value="InterPro"/>
</dbReference>
<dbReference type="InterPro" id="IPR002213">
    <property type="entry name" value="UDP_glucos_trans"/>
</dbReference>